<evidence type="ECO:0000313" key="3">
    <source>
        <dbReference type="EMBL" id="KAK9825699.1"/>
    </source>
</evidence>
<dbReference type="SUPFAM" id="SSF51197">
    <property type="entry name" value="Clavaminate synthase-like"/>
    <property type="match status" value="1"/>
</dbReference>
<comment type="caution">
    <text evidence="3">The sequence shown here is derived from an EMBL/GenBank/DDBJ whole genome shotgun (WGS) entry which is preliminary data.</text>
</comment>
<comment type="similarity">
    <text evidence="1">Belongs to the JARID1 histone demethylase family.</text>
</comment>
<evidence type="ECO:0000313" key="4">
    <source>
        <dbReference type="Proteomes" id="UP001445335"/>
    </source>
</evidence>
<evidence type="ECO:0000256" key="1">
    <source>
        <dbReference type="ARBA" id="ARBA00006801"/>
    </source>
</evidence>
<dbReference type="PROSITE" id="PS51184">
    <property type="entry name" value="JMJC"/>
    <property type="match status" value="1"/>
</dbReference>
<protein>
    <recommendedName>
        <fullName evidence="2">JmjC domain-containing protein</fullName>
    </recommendedName>
</protein>
<dbReference type="Pfam" id="PF13621">
    <property type="entry name" value="Cupin_8"/>
    <property type="match status" value="1"/>
</dbReference>
<reference evidence="3 4" key="1">
    <citation type="journal article" date="2024" name="Nat. Commun.">
        <title>Phylogenomics reveals the evolutionary origins of lichenization in chlorophyte algae.</title>
        <authorList>
            <person name="Puginier C."/>
            <person name="Libourel C."/>
            <person name="Otte J."/>
            <person name="Skaloud P."/>
            <person name="Haon M."/>
            <person name="Grisel S."/>
            <person name="Petersen M."/>
            <person name="Berrin J.G."/>
            <person name="Delaux P.M."/>
            <person name="Dal Grande F."/>
            <person name="Keller J."/>
        </authorList>
    </citation>
    <scope>NUCLEOTIDE SEQUENCE [LARGE SCALE GENOMIC DNA]</scope>
    <source>
        <strain evidence="3 4">SAG 245.80</strain>
    </source>
</reference>
<dbReference type="PANTHER" id="PTHR12461:SF105">
    <property type="entry name" value="HYPOXIA-INDUCIBLE FACTOR 1-ALPHA INHIBITOR"/>
    <property type="match status" value="1"/>
</dbReference>
<name>A0AAW1QX02_9CHLO</name>
<accession>A0AAW1QX02</accession>
<dbReference type="PANTHER" id="PTHR12461">
    <property type="entry name" value="HYPOXIA-INDUCIBLE FACTOR 1 ALPHA INHIBITOR-RELATED"/>
    <property type="match status" value="1"/>
</dbReference>
<proteinExistence type="inferred from homology"/>
<dbReference type="Proteomes" id="UP001445335">
    <property type="component" value="Unassembled WGS sequence"/>
</dbReference>
<dbReference type="SMART" id="SM00558">
    <property type="entry name" value="JmjC"/>
    <property type="match status" value="1"/>
</dbReference>
<dbReference type="InterPro" id="IPR041667">
    <property type="entry name" value="Cupin_8"/>
</dbReference>
<gene>
    <name evidence="3" type="ORF">WJX81_007016</name>
</gene>
<dbReference type="InterPro" id="IPR003347">
    <property type="entry name" value="JmjC_dom"/>
</dbReference>
<dbReference type="AlphaFoldDB" id="A0AAW1QX02"/>
<keyword evidence="4" id="KW-1185">Reference proteome</keyword>
<evidence type="ECO:0000259" key="2">
    <source>
        <dbReference type="PROSITE" id="PS51184"/>
    </source>
</evidence>
<feature type="domain" description="JmjC" evidence="2">
    <location>
        <begin position="17"/>
        <end position="164"/>
    </location>
</feature>
<dbReference type="EMBL" id="JALJOU010000071">
    <property type="protein sequence ID" value="KAK9825699.1"/>
    <property type="molecule type" value="Genomic_DNA"/>
</dbReference>
<organism evidence="3 4">
    <name type="scientific">Elliptochloris bilobata</name>
    <dbReference type="NCBI Taxonomy" id="381761"/>
    <lineage>
        <taxon>Eukaryota</taxon>
        <taxon>Viridiplantae</taxon>
        <taxon>Chlorophyta</taxon>
        <taxon>core chlorophytes</taxon>
        <taxon>Trebouxiophyceae</taxon>
        <taxon>Trebouxiophyceae incertae sedis</taxon>
        <taxon>Elliptochloris clade</taxon>
        <taxon>Elliptochloris</taxon>
    </lineage>
</organism>
<dbReference type="Gene3D" id="2.60.120.650">
    <property type="entry name" value="Cupin"/>
    <property type="match status" value="1"/>
</dbReference>
<sequence>MCITGALADWDVPARSSDLWRRWGASCVPVETRLGDALPELGERVPREPPLREAAGRVYQRSVWLGPAGTRTPLHRDPYHNLLCQAWGAKAVRLYAPKHAAALAPYPQHALRNTSQLDGGDPRLTGVPCWECELRATEALYIPRRWWHEVTATSASLSVSYWWT</sequence>